<feature type="transmembrane region" description="Helical" evidence="1">
    <location>
        <begin position="106"/>
        <end position="124"/>
    </location>
</feature>
<dbReference type="RefSeq" id="WP_344711254.1">
    <property type="nucleotide sequence ID" value="NZ_BAAAWH010000001.1"/>
</dbReference>
<gene>
    <name evidence="2" type="ORF">ACFFPJ_02090</name>
</gene>
<evidence type="ECO:0000256" key="1">
    <source>
        <dbReference type="SAM" id="Phobius"/>
    </source>
</evidence>
<accession>A0ABV5SW53</accession>
<feature type="transmembrane region" description="Helical" evidence="1">
    <location>
        <begin position="130"/>
        <end position="148"/>
    </location>
</feature>
<protein>
    <submittedName>
        <fullName evidence="2">Uncharacterized protein</fullName>
    </submittedName>
</protein>
<evidence type="ECO:0000313" key="3">
    <source>
        <dbReference type="Proteomes" id="UP001589611"/>
    </source>
</evidence>
<feature type="transmembrane region" description="Helical" evidence="1">
    <location>
        <begin position="6"/>
        <end position="24"/>
    </location>
</feature>
<reference evidence="2 3" key="1">
    <citation type="submission" date="2024-09" db="EMBL/GenBank/DDBJ databases">
        <authorList>
            <person name="Sun Q."/>
            <person name="Mori K."/>
        </authorList>
    </citation>
    <scope>NUCLEOTIDE SEQUENCE [LARGE SCALE GENOMIC DNA]</scope>
    <source>
        <strain evidence="2 3">JCM 1342</strain>
    </source>
</reference>
<keyword evidence="1" id="KW-1133">Transmembrane helix</keyword>
<name>A0ABV5SW53_9MICO</name>
<organism evidence="2 3">
    <name type="scientific">Microbacterium terregens</name>
    <dbReference type="NCBI Taxonomy" id="69363"/>
    <lineage>
        <taxon>Bacteria</taxon>
        <taxon>Bacillati</taxon>
        <taxon>Actinomycetota</taxon>
        <taxon>Actinomycetes</taxon>
        <taxon>Micrococcales</taxon>
        <taxon>Microbacteriaceae</taxon>
        <taxon>Microbacterium</taxon>
    </lineage>
</organism>
<comment type="caution">
    <text evidence="2">The sequence shown here is derived from an EMBL/GenBank/DDBJ whole genome shotgun (WGS) entry which is preliminary data.</text>
</comment>
<proteinExistence type="predicted"/>
<dbReference type="EMBL" id="JBHMBE010000001">
    <property type="protein sequence ID" value="MFB9644583.1"/>
    <property type="molecule type" value="Genomic_DNA"/>
</dbReference>
<feature type="transmembrane region" description="Helical" evidence="1">
    <location>
        <begin position="157"/>
        <end position="178"/>
    </location>
</feature>
<keyword evidence="1" id="KW-0812">Transmembrane</keyword>
<evidence type="ECO:0000313" key="2">
    <source>
        <dbReference type="EMBL" id="MFB9644583.1"/>
    </source>
</evidence>
<feature type="transmembrane region" description="Helical" evidence="1">
    <location>
        <begin position="36"/>
        <end position="57"/>
    </location>
</feature>
<feature type="transmembrane region" description="Helical" evidence="1">
    <location>
        <begin position="77"/>
        <end position="99"/>
    </location>
</feature>
<keyword evidence="1" id="KW-0472">Membrane</keyword>
<sequence length="184" mass="19262">MLDLAFARDLVMTGVIFGAAAFVWAGWAQERPPAGVVWRIVLVVLQVAGLVLVGFGIPAAVQHWNTPTAIDPGSTAFVWYIVVFWLEVVVMIGLAILLTRTKRAQLIAPAVLVIVGVHFVPLSFVFGQPIILLAALLITAAGVAAVLLPHKTAAPSFWCGILAAPIFLILGTVALVAGNGALGP</sequence>
<dbReference type="Proteomes" id="UP001589611">
    <property type="component" value="Unassembled WGS sequence"/>
</dbReference>
<keyword evidence="3" id="KW-1185">Reference proteome</keyword>